<dbReference type="InterPro" id="IPR036397">
    <property type="entry name" value="RNaseH_sf"/>
</dbReference>
<feature type="domain" description="Integrase catalytic" evidence="6">
    <location>
        <begin position="197"/>
        <end position="363"/>
    </location>
</feature>
<dbReference type="Pfam" id="PF13976">
    <property type="entry name" value="gag_pre-integrs"/>
    <property type="match status" value="1"/>
</dbReference>
<dbReference type="GO" id="GO:0003676">
    <property type="term" value="F:nucleic acid binding"/>
    <property type="evidence" value="ECO:0007669"/>
    <property type="project" value="InterPro"/>
</dbReference>
<dbReference type="GO" id="GO:0006508">
    <property type="term" value="P:proteolysis"/>
    <property type="evidence" value="ECO:0007669"/>
    <property type="project" value="UniProtKB-KW"/>
</dbReference>
<evidence type="ECO:0000256" key="2">
    <source>
        <dbReference type="ARBA" id="ARBA00022723"/>
    </source>
</evidence>
<dbReference type="InterPro" id="IPR013103">
    <property type="entry name" value="RVT_2"/>
</dbReference>
<dbReference type="Pfam" id="PF00665">
    <property type="entry name" value="rve"/>
    <property type="match status" value="1"/>
</dbReference>
<sequence>MEALKMIQNKMPTDPVRVHFAQSDEMAGMTLVNTLSSSFMDSWIVDTGATNHMSGNATLFHSLNTLKSPIKISLPDNTIATATQSGTIKLSAHLTLHNDLKTKTVLAIGKQLGKLYYLDRNSFPSVPMSHCNISQVTCYSSNNQLYDLWHKRLGHSNALVLRHIPLLSIISANKDLVCPICPLTKQSRSPFSCSDSIACQPFDLLHIDIWGPYKEPSLSGGHYVLTIVDDYSRVTWTYLMHHKSQTTSVLSSFLTKIPTQFDAKVRTLRTDNGSEFLRNTCQTLIQNHGIEHQRICIYTPQQNGIVERKHRHLLQIARALMFESGLPRQFWGDSVLTATHIINKLPSPKLAWKSPFELLYNTAPSYDRLRTFGCLCFASNVNPHKSKFDPRAYRCIFIGYIHGQKGYKVFDIANNVTYVSRDVVFHEHVFPYLTNTSTDHHPVLIPTPITDCTDALPPVPVVPPTPIAPSLDNTSSSPSLPPTRPHRQKRPLAWMTDFHCHSTSVLHPASCTLASSYSDFMAALSTVYEPNHYLQAKGKMEWENAMNDELVALDKNHTWDVVDLPRGKKAIGSKWVYKVKLKPDGSVDRYKARLVAKGYNQIEGIDYFDRFSPIAKAVTVRILLAVASNFDWAIHQVDINNAFLHGFLEEDIYMMPPDGSSIQSGKVCKLKRSLYGFKQASRQWNQELTSKLLGYGFLQSRHEHCLFIKKSDVGILMLLVYVDDVLITGSSDQQIIDVKNFLDDAFTIKNLGPAKFFLGLEIVRCSAGISVTQHKYITDIIHDVNLTSCTPAHTPLPLGVKFSTEDSSPLHDPGPYRRLVGQLLYLSFTRPDIAFGAQQLSQFISQPGQVHMDAALHLVRCPNSRRSLIGYCIYLGQSLISWKSKKQLTVARSTAETEYRSLGTTVCELQWISYLLHDLHIDHPTPIPVHCDNQAAIHIVANPVFHERTKHIELDCHLVRDKYKSGFILHTYISSKAQLADLFTKSLPASVFRPLLFKLGLVSPSQVQLEGGC</sequence>
<keyword evidence="2" id="KW-0479">Metal-binding</keyword>
<dbReference type="PANTHER" id="PTHR42648">
    <property type="entry name" value="TRANSPOSASE, PUTATIVE-RELATED"/>
    <property type="match status" value="1"/>
</dbReference>
<dbReference type="InterPro" id="IPR025724">
    <property type="entry name" value="GAG-pre-integrase_dom"/>
</dbReference>
<dbReference type="InterPro" id="IPR043502">
    <property type="entry name" value="DNA/RNA_pol_sf"/>
</dbReference>
<dbReference type="Pfam" id="PF22936">
    <property type="entry name" value="Pol_BBD"/>
    <property type="match status" value="1"/>
</dbReference>
<dbReference type="InterPro" id="IPR001584">
    <property type="entry name" value="Integrase_cat-core"/>
</dbReference>
<dbReference type="Gene3D" id="3.30.420.10">
    <property type="entry name" value="Ribonuclease H-like superfamily/Ribonuclease H"/>
    <property type="match status" value="1"/>
</dbReference>
<dbReference type="Pfam" id="PF25597">
    <property type="entry name" value="SH3_retrovirus"/>
    <property type="match status" value="1"/>
</dbReference>
<dbReference type="InterPro" id="IPR012337">
    <property type="entry name" value="RNaseH-like_sf"/>
</dbReference>
<dbReference type="SUPFAM" id="SSF56672">
    <property type="entry name" value="DNA/RNA polymerases"/>
    <property type="match status" value="1"/>
</dbReference>
<evidence type="ECO:0000256" key="4">
    <source>
        <dbReference type="ARBA" id="ARBA00022801"/>
    </source>
</evidence>
<reference evidence="7" key="1">
    <citation type="submission" date="2020-06" db="EMBL/GenBank/DDBJ databases">
        <authorList>
            <person name="Li T."/>
            <person name="Hu X."/>
            <person name="Zhang T."/>
            <person name="Song X."/>
            <person name="Zhang H."/>
            <person name="Dai N."/>
            <person name="Sheng W."/>
            <person name="Hou X."/>
            <person name="Wei L."/>
        </authorList>
    </citation>
    <scope>NUCLEOTIDE SEQUENCE</scope>
    <source>
        <strain evidence="7">KEN1</strain>
        <tissue evidence="7">Leaf</tissue>
    </source>
</reference>
<dbReference type="EMBL" id="JACGWN010000004">
    <property type="protein sequence ID" value="KAL0451846.1"/>
    <property type="molecule type" value="Genomic_DNA"/>
</dbReference>
<protein>
    <submittedName>
        <fullName evidence="7">Retrovirus-related Pol polyprotein from transposon RE1</fullName>
    </submittedName>
</protein>
<proteinExistence type="predicted"/>
<evidence type="ECO:0000313" key="7">
    <source>
        <dbReference type="EMBL" id="KAL0451846.1"/>
    </source>
</evidence>
<feature type="compositionally biased region" description="Low complexity" evidence="5">
    <location>
        <begin position="469"/>
        <end position="478"/>
    </location>
</feature>
<keyword evidence="1" id="KW-0645">Protease</keyword>
<evidence type="ECO:0000256" key="5">
    <source>
        <dbReference type="SAM" id="MobiDB-lite"/>
    </source>
</evidence>
<feature type="region of interest" description="Disordered" evidence="5">
    <location>
        <begin position="463"/>
        <end position="487"/>
    </location>
</feature>
<dbReference type="GO" id="GO:0015074">
    <property type="term" value="P:DNA integration"/>
    <property type="evidence" value="ECO:0007669"/>
    <property type="project" value="InterPro"/>
</dbReference>
<organism evidence="7">
    <name type="scientific">Sesamum latifolium</name>
    <dbReference type="NCBI Taxonomy" id="2727402"/>
    <lineage>
        <taxon>Eukaryota</taxon>
        <taxon>Viridiplantae</taxon>
        <taxon>Streptophyta</taxon>
        <taxon>Embryophyta</taxon>
        <taxon>Tracheophyta</taxon>
        <taxon>Spermatophyta</taxon>
        <taxon>Magnoliopsida</taxon>
        <taxon>eudicotyledons</taxon>
        <taxon>Gunneridae</taxon>
        <taxon>Pentapetalae</taxon>
        <taxon>asterids</taxon>
        <taxon>lamiids</taxon>
        <taxon>Lamiales</taxon>
        <taxon>Pedaliaceae</taxon>
        <taxon>Sesamum</taxon>
    </lineage>
</organism>
<evidence type="ECO:0000256" key="3">
    <source>
        <dbReference type="ARBA" id="ARBA00022750"/>
    </source>
</evidence>
<dbReference type="InterPro" id="IPR039537">
    <property type="entry name" value="Retrotran_Ty1/copia-like"/>
</dbReference>
<comment type="caution">
    <text evidence="7">The sequence shown here is derived from an EMBL/GenBank/DDBJ whole genome shotgun (WGS) entry which is preliminary data.</text>
</comment>
<dbReference type="PROSITE" id="PS50994">
    <property type="entry name" value="INTEGRASE"/>
    <property type="match status" value="1"/>
</dbReference>
<evidence type="ECO:0000256" key="1">
    <source>
        <dbReference type="ARBA" id="ARBA00022670"/>
    </source>
</evidence>
<dbReference type="InterPro" id="IPR054722">
    <property type="entry name" value="PolX-like_BBD"/>
</dbReference>
<dbReference type="CDD" id="cd09272">
    <property type="entry name" value="RNase_HI_RT_Ty1"/>
    <property type="match status" value="1"/>
</dbReference>
<dbReference type="AlphaFoldDB" id="A0AAW2XG32"/>
<dbReference type="GO" id="GO:0004190">
    <property type="term" value="F:aspartic-type endopeptidase activity"/>
    <property type="evidence" value="ECO:0007669"/>
    <property type="project" value="UniProtKB-KW"/>
</dbReference>
<dbReference type="GO" id="GO:0046872">
    <property type="term" value="F:metal ion binding"/>
    <property type="evidence" value="ECO:0007669"/>
    <property type="project" value="UniProtKB-KW"/>
</dbReference>
<dbReference type="SUPFAM" id="SSF53098">
    <property type="entry name" value="Ribonuclease H-like"/>
    <property type="match status" value="1"/>
</dbReference>
<keyword evidence="4" id="KW-0378">Hydrolase</keyword>
<reference evidence="7" key="2">
    <citation type="journal article" date="2024" name="Plant">
        <title>Genomic evolution and insights into agronomic trait innovations of Sesamum species.</title>
        <authorList>
            <person name="Miao H."/>
            <person name="Wang L."/>
            <person name="Qu L."/>
            <person name="Liu H."/>
            <person name="Sun Y."/>
            <person name="Le M."/>
            <person name="Wang Q."/>
            <person name="Wei S."/>
            <person name="Zheng Y."/>
            <person name="Lin W."/>
            <person name="Duan Y."/>
            <person name="Cao H."/>
            <person name="Xiong S."/>
            <person name="Wang X."/>
            <person name="Wei L."/>
            <person name="Li C."/>
            <person name="Ma Q."/>
            <person name="Ju M."/>
            <person name="Zhao R."/>
            <person name="Li G."/>
            <person name="Mu C."/>
            <person name="Tian Q."/>
            <person name="Mei H."/>
            <person name="Zhang T."/>
            <person name="Gao T."/>
            <person name="Zhang H."/>
        </authorList>
    </citation>
    <scope>NUCLEOTIDE SEQUENCE</scope>
    <source>
        <strain evidence="7">KEN1</strain>
    </source>
</reference>
<dbReference type="Pfam" id="PF07727">
    <property type="entry name" value="RVT_2"/>
    <property type="match status" value="1"/>
</dbReference>
<accession>A0AAW2XG32</accession>
<name>A0AAW2XG32_9LAMI</name>
<dbReference type="PANTHER" id="PTHR42648:SF31">
    <property type="entry name" value="RNA-DIRECTED DNA POLYMERASE"/>
    <property type="match status" value="1"/>
</dbReference>
<evidence type="ECO:0000259" key="6">
    <source>
        <dbReference type="PROSITE" id="PS50994"/>
    </source>
</evidence>
<gene>
    <name evidence="7" type="ORF">Slati_1162700</name>
</gene>
<dbReference type="InterPro" id="IPR057670">
    <property type="entry name" value="SH3_retrovirus"/>
</dbReference>
<keyword evidence="3" id="KW-0064">Aspartyl protease</keyword>